<evidence type="ECO:0000256" key="2">
    <source>
        <dbReference type="ARBA" id="ARBA00023015"/>
    </source>
</evidence>
<evidence type="ECO:0000256" key="1">
    <source>
        <dbReference type="ARBA" id="ARBA00010641"/>
    </source>
</evidence>
<evidence type="ECO:0000313" key="11">
    <source>
        <dbReference type="Proteomes" id="UP000027725"/>
    </source>
</evidence>
<dbReference type="PROSITE" id="PS01063">
    <property type="entry name" value="SIGMA70_ECF"/>
    <property type="match status" value="1"/>
</dbReference>
<evidence type="ECO:0000256" key="7">
    <source>
        <dbReference type="SAM" id="MobiDB-lite"/>
    </source>
</evidence>
<dbReference type="RefSeq" id="WP_245739615.1">
    <property type="nucleotide sequence ID" value="NZ_FOVB01000004.1"/>
</dbReference>
<sequence>MLHDVTRSFETKSTLPQGLRPGKCGTNMAESQTSGSDRVELCEQTEWLVLVRDQRSKAAFGKLYDHFSPRLKGMLIRSGMSGAAAEDVVQDVMLTIWRKAHLYDEGRARASAWIYRIARNRQIDVIRRKPRPVPDEMIAEAESREARDADAMLGLEQEAVQLREAIKALPKSQREIIESAYVGELTQAEIREATGLALGTIKSRIRLALEKLRHDLRDLREE</sequence>
<dbReference type="InterPro" id="IPR000838">
    <property type="entry name" value="RNA_pol_sigma70_ECF_CS"/>
</dbReference>
<evidence type="ECO:0000256" key="3">
    <source>
        <dbReference type="ARBA" id="ARBA00023082"/>
    </source>
</evidence>
<dbReference type="Pfam" id="PF08281">
    <property type="entry name" value="Sigma70_r4_2"/>
    <property type="match status" value="1"/>
</dbReference>
<dbReference type="InterPro" id="IPR013324">
    <property type="entry name" value="RNA_pol_sigma_r3/r4-like"/>
</dbReference>
<dbReference type="AlphaFoldDB" id="A0A074TB37"/>
<dbReference type="EMBL" id="JHEH01000021">
    <property type="protein sequence ID" value="KEP68904.1"/>
    <property type="molecule type" value="Genomic_DNA"/>
</dbReference>
<evidence type="ECO:0000256" key="6">
    <source>
        <dbReference type="RuleBase" id="RU000716"/>
    </source>
</evidence>
<comment type="caution">
    <text evidence="10">The sequence shown here is derived from an EMBL/GenBank/DDBJ whole genome shotgun (WGS) entry which is preliminary data.</text>
</comment>
<dbReference type="GO" id="GO:0006352">
    <property type="term" value="P:DNA-templated transcription initiation"/>
    <property type="evidence" value="ECO:0007669"/>
    <property type="project" value="InterPro"/>
</dbReference>
<feature type="compositionally biased region" description="Basic and acidic residues" evidence="7">
    <location>
        <begin position="1"/>
        <end position="10"/>
    </location>
</feature>
<feature type="region of interest" description="Disordered" evidence="7">
    <location>
        <begin position="1"/>
        <end position="36"/>
    </location>
</feature>
<keyword evidence="11" id="KW-1185">Reference proteome</keyword>
<dbReference type="Gene3D" id="1.10.10.10">
    <property type="entry name" value="Winged helix-like DNA-binding domain superfamily/Winged helix DNA-binding domain"/>
    <property type="match status" value="1"/>
</dbReference>
<feature type="domain" description="RNA polymerase sigma factor 70 region 4 type 2" evidence="9">
    <location>
        <begin position="161"/>
        <end position="212"/>
    </location>
</feature>
<evidence type="ECO:0000259" key="8">
    <source>
        <dbReference type="Pfam" id="PF04542"/>
    </source>
</evidence>
<keyword evidence="5 6" id="KW-0804">Transcription</keyword>
<dbReference type="InterPro" id="IPR013325">
    <property type="entry name" value="RNA_pol_sigma_r2"/>
</dbReference>
<dbReference type="InterPro" id="IPR013249">
    <property type="entry name" value="RNA_pol_sigma70_r4_t2"/>
</dbReference>
<dbReference type="InterPro" id="IPR007627">
    <property type="entry name" value="RNA_pol_sigma70_r2"/>
</dbReference>
<dbReference type="SUPFAM" id="SSF88659">
    <property type="entry name" value="Sigma3 and sigma4 domains of RNA polymerase sigma factors"/>
    <property type="match status" value="1"/>
</dbReference>
<comment type="similarity">
    <text evidence="1 6">Belongs to the sigma-70 factor family. ECF subfamily.</text>
</comment>
<dbReference type="Pfam" id="PF04542">
    <property type="entry name" value="Sigma70_r2"/>
    <property type="match status" value="1"/>
</dbReference>
<dbReference type="CDD" id="cd06171">
    <property type="entry name" value="Sigma70_r4"/>
    <property type="match status" value="1"/>
</dbReference>
<dbReference type="InterPro" id="IPR036388">
    <property type="entry name" value="WH-like_DNA-bd_sf"/>
</dbReference>
<evidence type="ECO:0000259" key="9">
    <source>
        <dbReference type="Pfam" id="PF08281"/>
    </source>
</evidence>
<proteinExistence type="inferred from homology"/>
<dbReference type="GO" id="GO:0016987">
    <property type="term" value="F:sigma factor activity"/>
    <property type="evidence" value="ECO:0007669"/>
    <property type="project" value="UniProtKB-KW"/>
</dbReference>
<dbReference type="PANTHER" id="PTHR43133">
    <property type="entry name" value="RNA POLYMERASE ECF-TYPE SIGMA FACTO"/>
    <property type="match status" value="1"/>
</dbReference>
<keyword evidence="2 6" id="KW-0805">Transcription regulation</keyword>
<accession>A0A074TB37</accession>
<dbReference type="GO" id="GO:0003677">
    <property type="term" value="F:DNA binding"/>
    <property type="evidence" value="ECO:0007669"/>
    <property type="project" value="UniProtKB-KW"/>
</dbReference>
<keyword evidence="4 6" id="KW-0238">DNA-binding</keyword>
<name>A0A074TB37_9RHOB</name>
<dbReference type="Gene3D" id="1.10.1740.10">
    <property type="match status" value="1"/>
</dbReference>
<evidence type="ECO:0000256" key="4">
    <source>
        <dbReference type="ARBA" id="ARBA00023125"/>
    </source>
</evidence>
<keyword evidence="3 6" id="KW-0731">Sigma factor</keyword>
<dbReference type="eggNOG" id="COG1595">
    <property type="taxonomic scope" value="Bacteria"/>
</dbReference>
<dbReference type="InterPro" id="IPR014284">
    <property type="entry name" value="RNA_pol_sigma-70_dom"/>
</dbReference>
<dbReference type="PANTHER" id="PTHR43133:SF62">
    <property type="entry name" value="RNA POLYMERASE SIGMA FACTOR SIGZ"/>
    <property type="match status" value="1"/>
</dbReference>
<feature type="domain" description="RNA polymerase sigma-70 region 2" evidence="8">
    <location>
        <begin position="63"/>
        <end position="129"/>
    </location>
</feature>
<dbReference type="STRING" id="1185766.SAMN05216224_104274"/>
<organism evidence="10 11">
    <name type="scientific">Thioclava dalianensis</name>
    <dbReference type="NCBI Taxonomy" id="1185766"/>
    <lineage>
        <taxon>Bacteria</taxon>
        <taxon>Pseudomonadati</taxon>
        <taxon>Pseudomonadota</taxon>
        <taxon>Alphaproteobacteria</taxon>
        <taxon>Rhodobacterales</taxon>
        <taxon>Paracoccaceae</taxon>
        <taxon>Thioclava</taxon>
    </lineage>
</organism>
<dbReference type="NCBIfam" id="TIGR02937">
    <property type="entry name" value="sigma70-ECF"/>
    <property type="match status" value="1"/>
</dbReference>
<reference evidence="10 11" key="1">
    <citation type="submission" date="2014-03" db="EMBL/GenBank/DDBJ databases">
        <title>The draft genome sequence of Thioclava dalianensis DLFJ1-1.</title>
        <authorList>
            <person name="Lai Q."/>
            <person name="Shao Z."/>
        </authorList>
    </citation>
    <scope>NUCLEOTIDE SEQUENCE [LARGE SCALE GENOMIC DNA]</scope>
    <source>
        <strain evidence="10 11">DLFJ1-1</strain>
    </source>
</reference>
<dbReference type="Proteomes" id="UP000027725">
    <property type="component" value="Unassembled WGS sequence"/>
</dbReference>
<dbReference type="SUPFAM" id="SSF88946">
    <property type="entry name" value="Sigma2 domain of RNA polymerase sigma factors"/>
    <property type="match status" value="1"/>
</dbReference>
<evidence type="ECO:0000313" key="10">
    <source>
        <dbReference type="EMBL" id="KEP68904.1"/>
    </source>
</evidence>
<protein>
    <recommendedName>
        <fullName evidence="6">RNA polymerase sigma factor</fullName>
    </recommendedName>
</protein>
<dbReference type="InterPro" id="IPR039425">
    <property type="entry name" value="RNA_pol_sigma-70-like"/>
</dbReference>
<evidence type="ECO:0000256" key="5">
    <source>
        <dbReference type="ARBA" id="ARBA00023163"/>
    </source>
</evidence>
<gene>
    <name evidence="10" type="ORF">DL1_07975</name>
</gene>